<evidence type="ECO:0000313" key="2">
    <source>
        <dbReference type="Proteomes" id="UP001318682"/>
    </source>
</evidence>
<keyword evidence="2" id="KW-1185">Reference proteome</keyword>
<dbReference type="Proteomes" id="UP001318682">
    <property type="component" value="Chromosome"/>
</dbReference>
<organism evidence="1 2">
    <name type="scientific">Roseobacter fucihabitans</name>
    <dbReference type="NCBI Taxonomy" id="1537242"/>
    <lineage>
        <taxon>Bacteria</taxon>
        <taxon>Pseudomonadati</taxon>
        <taxon>Pseudomonadota</taxon>
        <taxon>Alphaproteobacteria</taxon>
        <taxon>Rhodobacterales</taxon>
        <taxon>Roseobacteraceae</taxon>
        <taxon>Roseobacter</taxon>
    </lineage>
</organism>
<protein>
    <submittedName>
        <fullName evidence="1">Uncharacterized protein</fullName>
    </submittedName>
</protein>
<proteinExistence type="predicted"/>
<evidence type="ECO:0000313" key="1">
    <source>
        <dbReference type="EMBL" id="WVX49554.1"/>
    </source>
</evidence>
<dbReference type="EMBL" id="CP143423">
    <property type="protein sequence ID" value="WVX49554.1"/>
    <property type="molecule type" value="Genomic_DNA"/>
</dbReference>
<reference evidence="2" key="1">
    <citation type="submission" date="2024-01" db="EMBL/GenBank/DDBJ databases">
        <title>Roseobacter fucihabitans sp. nov., isolated from the brown alga Fucus spiralis.</title>
        <authorList>
            <person name="Hahnke S."/>
            <person name="Berger M."/>
            <person name="Schlingloff A."/>
            <person name="Athale I."/>
            <person name="Neumann-Schaal M."/>
            <person name="Adenaya A."/>
            <person name="Poehlein A."/>
            <person name="Daniel R."/>
            <person name="Pertersen J."/>
            <person name="Brinkhoff T."/>
        </authorList>
    </citation>
    <scope>NUCLEOTIDE SEQUENCE [LARGE SCALE GENOMIC DNA]</scope>
    <source>
        <strain evidence="2">B14</strain>
    </source>
</reference>
<gene>
    <name evidence="1" type="ORF">ROLI_026490</name>
</gene>
<name>A0ABZ2BXU6_9RHOB</name>
<sequence length="210" mass="22444">MSCLFNLSPAQILLTLGDIVHNLRSSLDYTASAIVGADNKRVHFPIAETREDLVASFRTEPEVVAGKSKGKGRNAALEVCVPGIKDITIDTIGPYKSSGGLLWHLGKLDARNKHRLLLPVTVPQTITCWNLRAPNNIVIGKVVATVQPGGICRVAAFGGGGVTVERYGEPTADILFDEVGILQGNPVLQTILDMTKATFEAISLIEDVTS</sequence>
<accession>A0ABZ2BXU6</accession>